<gene>
    <name evidence="2" type="ORF">FC34_GL000929</name>
</gene>
<dbReference type="InterPro" id="IPR021529">
    <property type="entry name" value="DUF2798"/>
</dbReference>
<evidence type="ECO:0000313" key="2">
    <source>
        <dbReference type="EMBL" id="KRM71949.1"/>
    </source>
</evidence>
<sequence>MVLALLFWSQLTGEEDVAVPKNFKEELLYTGMMAGMMALGMSLYNVMRAIGINLLALKKVLLGFPIGFFIACTIAFMIGAPLVKAFVFKFIIKDPDHTKPLWTEWTISGLMVLVMVTFMTVYGLFKTGQWRVAIYWHDWWLNILVALPLQFLLVGPLARWWLTHYQKAHPISSKQQD</sequence>
<dbReference type="PATRIC" id="fig|1423727.3.peg.935"/>
<keyword evidence="3" id="KW-1185">Reference proteome</keyword>
<dbReference type="OrthoDB" id="7062363at2"/>
<keyword evidence="1" id="KW-0812">Transmembrane</keyword>
<protein>
    <recommendedName>
        <fullName evidence="4">DUF2798 domain-containing protein</fullName>
    </recommendedName>
</protein>
<proteinExistence type="predicted"/>
<keyword evidence="1" id="KW-0472">Membrane</keyword>
<reference evidence="2 3" key="1">
    <citation type="journal article" date="2015" name="Genome Announc.">
        <title>Expanding the biotechnology potential of lactobacilli through comparative genomics of 213 strains and associated genera.</title>
        <authorList>
            <person name="Sun Z."/>
            <person name="Harris H.M."/>
            <person name="McCann A."/>
            <person name="Guo C."/>
            <person name="Argimon S."/>
            <person name="Zhang W."/>
            <person name="Yang X."/>
            <person name="Jeffery I.B."/>
            <person name="Cooney J.C."/>
            <person name="Kagawa T.F."/>
            <person name="Liu W."/>
            <person name="Song Y."/>
            <person name="Salvetti E."/>
            <person name="Wrobel A."/>
            <person name="Rasinkangas P."/>
            <person name="Parkhill J."/>
            <person name="Rea M.C."/>
            <person name="O'Sullivan O."/>
            <person name="Ritari J."/>
            <person name="Douillard F.P."/>
            <person name="Paul Ross R."/>
            <person name="Yang R."/>
            <person name="Briner A.E."/>
            <person name="Felis G.E."/>
            <person name="de Vos W.M."/>
            <person name="Barrangou R."/>
            <person name="Klaenhammer T.R."/>
            <person name="Caufield P.W."/>
            <person name="Cui Y."/>
            <person name="Zhang H."/>
            <person name="O'Toole P.W."/>
        </authorList>
    </citation>
    <scope>NUCLEOTIDE SEQUENCE [LARGE SCALE GENOMIC DNA]</scope>
    <source>
        <strain evidence="2 3">DSM 23927</strain>
    </source>
</reference>
<dbReference type="Pfam" id="PF11391">
    <property type="entry name" value="DUF2798"/>
    <property type="match status" value="2"/>
</dbReference>
<name>A0A0R2AXB7_9LACO</name>
<organism evidence="2 3">
    <name type="scientific">Lacticaseibacillus brantae DSM 23927</name>
    <dbReference type="NCBI Taxonomy" id="1423727"/>
    <lineage>
        <taxon>Bacteria</taxon>
        <taxon>Bacillati</taxon>
        <taxon>Bacillota</taxon>
        <taxon>Bacilli</taxon>
        <taxon>Lactobacillales</taxon>
        <taxon>Lactobacillaceae</taxon>
        <taxon>Lacticaseibacillus</taxon>
    </lineage>
</organism>
<feature type="transmembrane region" description="Helical" evidence="1">
    <location>
        <begin position="59"/>
        <end position="87"/>
    </location>
</feature>
<feature type="transmembrane region" description="Helical" evidence="1">
    <location>
        <begin position="139"/>
        <end position="162"/>
    </location>
</feature>
<dbReference type="AlphaFoldDB" id="A0A0R2AXB7"/>
<dbReference type="EMBL" id="AYZQ01000002">
    <property type="protein sequence ID" value="KRM71949.1"/>
    <property type="molecule type" value="Genomic_DNA"/>
</dbReference>
<accession>A0A0R2AXB7</accession>
<evidence type="ECO:0000256" key="1">
    <source>
        <dbReference type="SAM" id="Phobius"/>
    </source>
</evidence>
<feature type="transmembrane region" description="Helical" evidence="1">
    <location>
        <begin position="29"/>
        <end position="47"/>
    </location>
</feature>
<dbReference type="Proteomes" id="UP000051672">
    <property type="component" value="Unassembled WGS sequence"/>
</dbReference>
<evidence type="ECO:0000313" key="3">
    <source>
        <dbReference type="Proteomes" id="UP000051672"/>
    </source>
</evidence>
<comment type="caution">
    <text evidence="2">The sequence shown here is derived from an EMBL/GenBank/DDBJ whole genome shotgun (WGS) entry which is preliminary data.</text>
</comment>
<feature type="transmembrane region" description="Helical" evidence="1">
    <location>
        <begin position="107"/>
        <end position="127"/>
    </location>
</feature>
<keyword evidence="1" id="KW-1133">Transmembrane helix</keyword>
<dbReference type="STRING" id="1423727.FC34_GL000929"/>
<evidence type="ECO:0008006" key="4">
    <source>
        <dbReference type="Google" id="ProtNLM"/>
    </source>
</evidence>